<evidence type="ECO:0000259" key="13">
    <source>
        <dbReference type="PROSITE" id="PS50259"/>
    </source>
</evidence>
<evidence type="ECO:0000256" key="8">
    <source>
        <dbReference type="ARBA" id="ARBA00023136"/>
    </source>
</evidence>
<organism evidence="14">
    <name type="scientific">Xenopus tropicalis</name>
    <name type="common">Western clawed frog</name>
    <name type="synonym">Silurana tropicalis</name>
    <dbReference type="NCBI Taxonomy" id="8364"/>
    <lineage>
        <taxon>Eukaryota</taxon>
        <taxon>Metazoa</taxon>
        <taxon>Chordata</taxon>
        <taxon>Craniata</taxon>
        <taxon>Vertebrata</taxon>
        <taxon>Euteleostomi</taxon>
        <taxon>Amphibia</taxon>
        <taxon>Batrachia</taxon>
        <taxon>Anura</taxon>
        <taxon>Pipoidea</taxon>
        <taxon>Pipidae</taxon>
        <taxon>Xenopodinae</taxon>
        <taxon>Xenopus</taxon>
        <taxon>Silurana</taxon>
    </lineage>
</organism>
<evidence type="ECO:0000256" key="3">
    <source>
        <dbReference type="ARBA" id="ARBA00022475"/>
    </source>
</evidence>
<dbReference type="Pfam" id="PF01094">
    <property type="entry name" value="ANF_receptor"/>
    <property type="match status" value="1"/>
</dbReference>
<keyword evidence="3" id="KW-1003">Cell membrane</keyword>
<dbReference type="InterPro" id="IPR011500">
    <property type="entry name" value="GPCR_3_9-Cys_dom"/>
</dbReference>
<dbReference type="PROSITE" id="PS00981">
    <property type="entry name" value="G_PROTEIN_RECEP_F3_3"/>
    <property type="match status" value="1"/>
</dbReference>
<evidence type="ECO:0000313" key="14">
    <source>
        <dbReference type="Ensembl" id="ENSXETP00000101767"/>
    </source>
</evidence>
<evidence type="ECO:0000256" key="5">
    <source>
        <dbReference type="ARBA" id="ARBA00022729"/>
    </source>
</evidence>
<keyword evidence="6 12" id="KW-1133">Transmembrane helix</keyword>
<protein>
    <recommendedName>
        <fullName evidence="13">G-protein coupled receptors family 3 profile domain-containing protein</fullName>
    </recommendedName>
</protein>
<dbReference type="InterPro" id="IPR038550">
    <property type="entry name" value="GPCR_3_9-Cys_sf"/>
</dbReference>
<proteinExistence type="inferred from homology"/>
<dbReference type="Pfam" id="PF07562">
    <property type="entry name" value="NCD3G"/>
    <property type="match status" value="1"/>
</dbReference>
<dbReference type="GO" id="GO:0005886">
    <property type="term" value="C:plasma membrane"/>
    <property type="evidence" value="ECO:0007669"/>
    <property type="project" value="UniProtKB-SubCell"/>
</dbReference>
<feature type="transmembrane region" description="Helical" evidence="12">
    <location>
        <begin position="735"/>
        <end position="758"/>
    </location>
</feature>
<evidence type="ECO:0000256" key="7">
    <source>
        <dbReference type="ARBA" id="ARBA00023040"/>
    </source>
</evidence>
<dbReference type="InterPro" id="IPR028082">
    <property type="entry name" value="Peripla_BP_I"/>
</dbReference>
<name>A0A6I8SU59_XENTR</name>
<dbReference type="GO" id="GO:0004930">
    <property type="term" value="F:G protein-coupled receptor activity"/>
    <property type="evidence" value="ECO:0007669"/>
    <property type="project" value="UniProtKB-KW"/>
</dbReference>
<dbReference type="Pfam" id="PF00003">
    <property type="entry name" value="7tm_3"/>
    <property type="match status" value="1"/>
</dbReference>
<dbReference type="PANTHER" id="PTHR24061:SF557">
    <property type="entry name" value="EXTRACELLULAR CALCIUM-SENSING RECEPTOR"/>
    <property type="match status" value="1"/>
</dbReference>
<feature type="transmembrane region" description="Helical" evidence="12">
    <location>
        <begin position="509"/>
        <end position="532"/>
    </location>
</feature>
<keyword evidence="4 12" id="KW-0812">Transmembrane</keyword>
<dbReference type="InterPro" id="IPR000337">
    <property type="entry name" value="GPCR_3"/>
</dbReference>
<dbReference type="GeneTree" id="ENSGT00950000182788"/>
<dbReference type="InterPro" id="IPR000068">
    <property type="entry name" value="GPCR_3_Ca_sens_rcpt-rel"/>
</dbReference>
<keyword evidence="5" id="KW-0732">Signal</keyword>
<evidence type="ECO:0000256" key="1">
    <source>
        <dbReference type="ARBA" id="ARBA00004651"/>
    </source>
</evidence>
<feature type="transmembrane region" description="Helical" evidence="12">
    <location>
        <begin position="667"/>
        <end position="691"/>
    </location>
</feature>
<keyword evidence="9" id="KW-0675">Receptor</keyword>
<dbReference type="Gene3D" id="2.10.50.30">
    <property type="entry name" value="GPCR, family 3, nine cysteines domain"/>
    <property type="match status" value="1"/>
</dbReference>
<accession>A0A6I8SU59</accession>
<dbReference type="Ensembl" id="ENSXETT00000078814">
    <property type="protein sequence ID" value="ENSXETP00000101767"/>
    <property type="gene ID" value="ENSXETG00000037032"/>
</dbReference>
<dbReference type="PROSITE" id="PS50259">
    <property type="entry name" value="G_PROTEIN_RECEP_F3_4"/>
    <property type="match status" value="1"/>
</dbReference>
<dbReference type="PANTHER" id="PTHR24061">
    <property type="entry name" value="CALCIUM-SENSING RECEPTOR-RELATED"/>
    <property type="match status" value="1"/>
</dbReference>
<keyword evidence="10" id="KW-0325">Glycoprotein</keyword>
<dbReference type="InterPro" id="IPR001828">
    <property type="entry name" value="ANF_lig-bd_rcpt"/>
</dbReference>
<dbReference type="InterPro" id="IPR017979">
    <property type="entry name" value="GPCR_3_CS"/>
</dbReference>
<feature type="transmembrane region" description="Helical" evidence="12">
    <location>
        <begin position="544"/>
        <end position="568"/>
    </location>
</feature>
<keyword evidence="11" id="KW-0807">Transducer</keyword>
<keyword evidence="7" id="KW-0297">G-protein coupled receptor</keyword>
<feature type="transmembrane region" description="Helical" evidence="12">
    <location>
        <begin position="624"/>
        <end position="647"/>
    </location>
</feature>
<dbReference type="InterPro" id="IPR017978">
    <property type="entry name" value="GPCR_3_C"/>
</dbReference>
<sequence length="777" mass="86252">MQGIREKGLLAGHIKKLGVPWGKLQYICNNSCYHYSRYAIEYYHSMQALIFAVDEINSDPDLLPNITLGYHIFDTCITVRRSAQGALWMLSGGQEITLNYHCYQEAPLAGIIGDCVTTRNNINFICLSTTLKQISYFATSPVLNNRDQFPSFFRTIPSDEFQMRGLAELVSYFDWTWVGLLANDDDYGQFGMQMVKQEVLISGGCFAFIENILTGLPNRNAPHLAQVIRESSAKVVLVISSDSDFVIVLEELIRQNATGTIWVGSEGWANSALLSDERFQQVLVGAVGEFWEEAFLCKWLTQKNATEFSNNGTIHACTGKEITESLVVEEVHRGSLNVYTAVYAMAQALHNLHQCTPGTGPFLNGSCANISSLRPWQLLHYVKNVNFKTKDGGQVSFDATGNPPAVYDVVNWRASVGGKMDQIVCSYTLGSLGHGIQGSIPSCLSGFRKVIVPGKPLCCYECARCPQGQISNITDAAECNPCSWDTWPNLQQDRCLPRPTEFLSYGDPLGYSLAAISIFSSLIPLIILAVFIHQKKTPIVRANNYSLSCLLLLSLFLCFLCSLGFIGYPQPEKCLLRQVAFGMVFALCISCVLAKTITVVIAFNATKPGSSLRKWTGIRVSYCLILLCALNQLTICGIWLIFFPPFYELDTDTKPGIIILNCNEGSPFAFWCMLGYLGLLASISFIVAFLARRLPDSFNEAKLITFSMLAFLSVWVSFIPAYLSARGMYTVAMEVFAILSSSWAVVGCIFVPKCYIVLFRPNMNSREHLMVKGRGHK</sequence>
<evidence type="ECO:0000256" key="9">
    <source>
        <dbReference type="ARBA" id="ARBA00023170"/>
    </source>
</evidence>
<feature type="transmembrane region" description="Helical" evidence="12">
    <location>
        <begin position="580"/>
        <end position="603"/>
    </location>
</feature>
<evidence type="ECO:0000256" key="12">
    <source>
        <dbReference type="SAM" id="Phobius"/>
    </source>
</evidence>
<dbReference type="InterPro" id="IPR004073">
    <property type="entry name" value="GPCR_3_vmron_rcpt_2"/>
</dbReference>
<evidence type="ECO:0000256" key="11">
    <source>
        <dbReference type="ARBA" id="ARBA00023224"/>
    </source>
</evidence>
<dbReference type="PRINTS" id="PR01535">
    <property type="entry name" value="VOMERONASL2R"/>
</dbReference>
<keyword evidence="8 12" id="KW-0472">Membrane</keyword>
<dbReference type="FunFam" id="2.10.50.30:FF:000002">
    <property type="entry name" value="Vomeronasal 2 receptor, h1"/>
    <property type="match status" value="1"/>
</dbReference>
<evidence type="ECO:0000256" key="2">
    <source>
        <dbReference type="ARBA" id="ARBA00007242"/>
    </source>
</evidence>
<dbReference type="PRINTS" id="PR00248">
    <property type="entry name" value="GPCRMGR"/>
</dbReference>
<reference evidence="14" key="2">
    <citation type="submission" date="2020-05" db="UniProtKB">
        <authorList>
            <consortium name="Ensembl"/>
        </authorList>
    </citation>
    <scope>IDENTIFICATION</scope>
</reference>
<dbReference type="Gene3D" id="3.40.50.2300">
    <property type="match status" value="3"/>
</dbReference>
<evidence type="ECO:0000256" key="10">
    <source>
        <dbReference type="ARBA" id="ARBA00023180"/>
    </source>
</evidence>
<comment type="subcellular location">
    <subcellularLocation>
        <location evidence="1">Cell membrane</location>
        <topology evidence="1">Multi-pass membrane protein</topology>
    </subcellularLocation>
</comment>
<dbReference type="SUPFAM" id="SSF53822">
    <property type="entry name" value="Periplasmic binding protein-like I"/>
    <property type="match status" value="1"/>
</dbReference>
<comment type="similarity">
    <text evidence="2">Belongs to the G-protein coupled receptor 3 family.</text>
</comment>
<evidence type="ECO:0000256" key="6">
    <source>
        <dbReference type="ARBA" id="ARBA00022989"/>
    </source>
</evidence>
<evidence type="ECO:0000256" key="4">
    <source>
        <dbReference type="ARBA" id="ARBA00022692"/>
    </source>
</evidence>
<dbReference type="AlphaFoldDB" id="A0A6I8SU59"/>
<feature type="transmembrane region" description="Helical" evidence="12">
    <location>
        <begin position="703"/>
        <end position="723"/>
    </location>
</feature>
<dbReference type="FunFam" id="3.40.50.2300:FF:000016">
    <property type="entry name" value="Taste 1 receptor member 2"/>
    <property type="match status" value="1"/>
</dbReference>
<feature type="domain" description="G-protein coupled receptors family 3 profile" evidence="13">
    <location>
        <begin position="509"/>
        <end position="773"/>
    </location>
</feature>
<reference evidence="14" key="1">
    <citation type="journal article" date="2010" name="Science">
        <title>The genome of the Western clawed frog Xenopus tropicalis.</title>
        <authorList>
            <person name="Hellsten U."/>
            <person name="Harland R.M."/>
            <person name="Gilchrist M.J."/>
            <person name="Hendrix D."/>
            <person name="Jurka J."/>
            <person name="Kapitonov V."/>
            <person name="Ovcharenko I."/>
            <person name="Putnam N.H."/>
            <person name="Shu S."/>
            <person name="Taher L."/>
            <person name="Blitz I.L."/>
            <person name="Blumberg B."/>
            <person name="Dichmann D.S."/>
            <person name="Dubchak I."/>
            <person name="Amaya E."/>
            <person name="Detter J.C."/>
            <person name="Fletcher R."/>
            <person name="Gerhard D.S."/>
            <person name="Goodstein D."/>
            <person name="Graves T."/>
            <person name="Grigoriev I.V."/>
            <person name="Grimwood J."/>
            <person name="Kawashima T."/>
            <person name="Lindquist E."/>
            <person name="Lucas S.M."/>
            <person name="Mead P.E."/>
            <person name="Mitros T."/>
            <person name="Ogino H."/>
            <person name="Ohta Y."/>
            <person name="Poliakov A.V."/>
            <person name="Pollet N."/>
            <person name="Robert J."/>
            <person name="Salamov A."/>
            <person name="Sater A.K."/>
            <person name="Schmutz J."/>
            <person name="Terry A."/>
            <person name="Vize P.D."/>
            <person name="Warren W.C."/>
            <person name="Wells D."/>
            <person name="Wills A."/>
            <person name="Wilson R.K."/>
            <person name="Zimmerman L.B."/>
            <person name="Zorn A.M."/>
            <person name="Grainger R."/>
            <person name="Grammer T."/>
            <person name="Khokha M.K."/>
            <person name="Richardson P.M."/>
            <person name="Rokhsar D.S."/>
        </authorList>
    </citation>
    <scope>NUCLEOTIDE SEQUENCE [LARGE SCALE GENOMIC DNA]</scope>
    <source>
        <strain evidence="14">Nigerian</strain>
    </source>
</reference>